<dbReference type="GO" id="GO:0022857">
    <property type="term" value="F:transmembrane transporter activity"/>
    <property type="evidence" value="ECO:0007669"/>
    <property type="project" value="InterPro"/>
</dbReference>
<keyword evidence="4" id="KW-0997">Cell inner membrane</keyword>
<dbReference type="HOGENOM" id="CLU_028880_3_3_11"/>
<dbReference type="Proteomes" id="UP000021053">
    <property type="component" value="Unassembled WGS sequence"/>
</dbReference>
<dbReference type="OrthoDB" id="9808136at2"/>
<comment type="caution">
    <text evidence="9">The sequence shown here is derived from an EMBL/GenBank/DDBJ whole genome shotgun (WGS) entry which is preliminary data.</text>
</comment>
<dbReference type="PATRIC" id="fig|927661.3.peg.3181"/>
<dbReference type="GO" id="GO:0005886">
    <property type="term" value="C:plasma membrane"/>
    <property type="evidence" value="ECO:0007669"/>
    <property type="project" value="UniProtKB-SubCell"/>
</dbReference>
<feature type="transmembrane region" description="Helical" evidence="8">
    <location>
        <begin position="231"/>
        <end position="250"/>
    </location>
</feature>
<evidence type="ECO:0000256" key="5">
    <source>
        <dbReference type="ARBA" id="ARBA00022692"/>
    </source>
</evidence>
<keyword evidence="2" id="KW-0813">Transport</keyword>
<organism evidence="9 10">
    <name type="scientific">Cryptosporangium arvum DSM 44712</name>
    <dbReference type="NCBI Taxonomy" id="927661"/>
    <lineage>
        <taxon>Bacteria</taxon>
        <taxon>Bacillati</taxon>
        <taxon>Actinomycetota</taxon>
        <taxon>Actinomycetes</taxon>
        <taxon>Cryptosporangiales</taxon>
        <taxon>Cryptosporangiaceae</taxon>
        <taxon>Cryptosporangium</taxon>
    </lineage>
</organism>
<keyword evidence="10" id="KW-1185">Reference proteome</keyword>
<feature type="transmembrane region" description="Helical" evidence="8">
    <location>
        <begin position="109"/>
        <end position="131"/>
    </location>
</feature>
<accession>A0A011AJ81</accession>
<evidence type="ECO:0000256" key="8">
    <source>
        <dbReference type="SAM" id="Phobius"/>
    </source>
</evidence>
<comment type="subcellular location">
    <subcellularLocation>
        <location evidence="1">Cell membrane</location>
        <topology evidence="1">Multi-pass membrane protein</topology>
    </subcellularLocation>
</comment>
<evidence type="ECO:0000256" key="2">
    <source>
        <dbReference type="ARBA" id="ARBA00022448"/>
    </source>
</evidence>
<evidence type="ECO:0000313" key="9">
    <source>
        <dbReference type="EMBL" id="EXG82086.1"/>
    </source>
</evidence>
<dbReference type="AlphaFoldDB" id="A0A011AJ81"/>
<dbReference type="PANTHER" id="PTHR32196:SF21">
    <property type="entry name" value="ABC TRANSPORTER PERMEASE PROTEIN YPHD-RELATED"/>
    <property type="match status" value="1"/>
</dbReference>
<dbReference type="InterPro" id="IPR001851">
    <property type="entry name" value="ABC_transp_permease"/>
</dbReference>
<keyword evidence="7 8" id="KW-0472">Membrane</keyword>
<sequence>MSGQLSERTAVPPGSSRQFWADLRWRGAPVGVPWLVALLMLVVSVILYPSSIGFGGLATMTPLLGVLIIASLGQSLVIGTGGIDLSVSSVVTVVGVIFVLEAGTPGGSIPLALVYSLAAGLVCGVVNGVLVEYLALSPLVSTLATGQIMAGLANIWYGGGANRLAVPPDWRSFTGSTFGRGISYLLLAATVLVVLAGVVLSYTAVGRRLTAASTSPKAGRYQGIAVRRYRAATYVLASLLYSVAGVFLVGSIGTPTLSLGDVYQLSTIVVVVLGGAALSGGRLHPGATMAGALFLSLINQDVAATGAAAGTQGVIQGAVLVLAMLATSIGALRMLLRRRRGSTAPS</sequence>
<reference evidence="9 10" key="1">
    <citation type="submission" date="2013-07" db="EMBL/GenBank/DDBJ databases">
        <authorList>
            <consortium name="DOE Joint Genome Institute"/>
            <person name="Eisen J."/>
            <person name="Huntemann M."/>
            <person name="Han J."/>
            <person name="Chen A."/>
            <person name="Kyrpides N."/>
            <person name="Mavromatis K."/>
            <person name="Markowitz V."/>
            <person name="Palaniappan K."/>
            <person name="Ivanova N."/>
            <person name="Schaumberg A."/>
            <person name="Pati A."/>
            <person name="Liolios K."/>
            <person name="Nordberg H.P."/>
            <person name="Cantor M.N."/>
            <person name="Hua S.X."/>
            <person name="Woyke T."/>
        </authorList>
    </citation>
    <scope>NUCLEOTIDE SEQUENCE [LARGE SCALE GENOMIC DNA]</scope>
    <source>
        <strain evidence="9 10">DSM 44712</strain>
    </source>
</reference>
<protein>
    <submittedName>
        <fullName evidence="9">Permease component of ribose/xylose/arabinose/galactoside ABC-type transporter</fullName>
    </submittedName>
</protein>
<keyword evidence="5 8" id="KW-0812">Transmembrane</keyword>
<evidence type="ECO:0000256" key="4">
    <source>
        <dbReference type="ARBA" id="ARBA00022519"/>
    </source>
</evidence>
<keyword evidence="3" id="KW-1003">Cell membrane</keyword>
<feature type="transmembrane region" description="Helical" evidence="8">
    <location>
        <begin position="314"/>
        <end position="336"/>
    </location>
</feature>
<feature type="transmembrane region" description="Helical" evidence="8">
    <location>
        <begin position="287"/>
        <end position="308"/>
    </location>
</feature>
<evidence type="ECO:0000256" key="3">
    <source>
        <dbReference type="ARBA" id="ARBA00022475"/>
    </source>
</evidence>
<gene>
    <name evidence="9" type="ORF">CryarDRAFT_3225</name>
</gene>
<feature type="transmembrane region" description="Helical" evidence="8">
    <location>
        <begin position="138"/>
        <end position="157"/>
    </location>
</feature>
<dbReference type="Pfam" id="PF02653">
    <property type="entry name" value="BPD_transp_2"/>
    <property type="match status" value="1"/>
</dbReference>
<feature type="transmembrane region" description="Helical" evidence="8">
    <location>
        <begin position="85"/>
        <end position="103"/>
    </location>
</feature>
<evidence type="ECO:0000313" key="10">
    <source>
        <dbReference type="Proteomes" id="UP000021053"/>
    </source>
</evidence>
<proteinExistence type="predicted"/>
<name>A0A011AJ81_9ACTN</name>
<dbReference type="CDD" id="cd06579">
    <property type="entry name" value="TM_PBP1_transp_AraH_like"/>
    <property type="match status" value="1"/>
</dbReference>
<evidence type="ECO:0000256" key="6">
    <source>
        <dbReference type="ARBA" id="ARBA00022989"/>
    </source>
</evidence>
<feature type="transmembrane region" description="Helical" evidence="8">
    <location>
        <begin position="27"/>
        <end position="48"/>
    </location>
</feature>
<evidence type="ECO:0000256" key="7">
    <source>
        <dbReference type="ARBA" id="ARBA00023136"/>
    </source>
</evidence>
<dbReference type="PANTHER" id="PTHR32196">
    <property type="entry name" value="ABC TRANSPORTER PERMEASE PROTEIN YPHD-RELATED-RELATED"/>
    <property type="match status" value="1"/>
</dbReference>
<dbReference type="EMBL" id="JFBT01000001">
    <property type="protein sequence ID" value="EXG82086.1"/>
    <property type="molecule type" value="Genomic_DNA"/>
</dbReference>
<keyword evidence="6 8" id="KW-1133">Transmembrane helix</keyword>
<feature type="transmembrane region" description="Helical" evidence="8">
    <location>
        <begin position="54"/>
        <end position="73"/>
    </location>
</feature>
<feature type="transmembrane region" description="Helical" evidence="8">
    <location>
        <begin position="262"/>
        <end position="280"/>
    </location>
</feature>
<feature type="transmembrane region" description="Helical" evidence="8">
    <location>
        <begin position="182"/>
        <end position="205"/>
    </location>
</feature>
<dbReference type="RefSeq" id="WP_035851652.1">
    <property type="nucleotide sequence ID" value="NZ_KK073874.1"/>
</dbReference>
<evidence type="ECO:0000256" key="1">
    <source>
        <dbReference type="ARBA" id="ARBA00004651"/>
    </source>
</evidence>